<dbReference type="InterPro" id="IPR009229">
    <property type="entry name" value="AgrD"/>
</dbReference>
<evidence type="ECO:0000313" key="2">
    <source>
        <dbReference type="EMBL" id="NFG18290.1"/>
    </source>
</evidence>
<dbReference type="Proteomes" id="UP000478995">
    <property type="component" value="Unassembled WGS sequence"/>
</dbReference>
<dbReference type="Proteomes" id="UP000482543">
    <property type="component" value="Unassembled WGS sequence"/>
</dbReference>
<dbReference type="EMBL" id="SWOY01000008">
    <property type="protein sequence ID" value="NFG18290.1"/>
    <property type="molecule type" value="Genomic_DNA"/>
</dbReference>
<keyword evidence="1" id="KW-0732">Signal</keyword>
<proteinExistence type="predicted"/>
<accession>A0A0E1QPF4</accession>
<evidence type="ECO:0000256" key="1">
    <source>
        <dbReference type="SAM" id="SignalP"/>
    </source>
</evidence>
<dbReference type="AlphaFoldDB" id="A0A0E1QPF4"/>
<evidence type="ECO:0000313" key="4">
    <source>
        <dbReference type="Proteomes" id="UP000478995"/>
    </source>
</evidence>
<feature type="signal peptide" evidence="1">
    <location>
        <begin position="1"/>
        <end position="26"/>
    </location>
</feature>
<feature type="chain" id="PRO_5015036775" evidence="1">
    <location>
        <begin position="27"/>
        <end position="44"/>
    </location>
</feature>
<name>A0A0E1QPF4_CLOBO</name>
<organism evidence="2 4">
    <name type="scientific">Clostridium botulinum</name>
    <dbReference type="NCBI Taxonomy" id="1491"/>
    <lineage>
        <taxon>Bacteria</taxon>
        <taxon>Bacillati</taxon>
        <taxon>Bacillota</taxon>
        <taxon>Clostridia</taxon>
        <taxon>Eubacteriales</taxon>
        <taxon>Clostridiaceae</taxon>
        <taxon>Clostridium</taxon>
    </lineage>
</organism>
<gene>
    <name evidence="2" type="ORF">FC794_16185</name>
    <name evidence="3" type="ORF">FC964_17325</name>
</gene>
<dbReference type="EMBL" id="SWRJ01000007">
    <property type="protein sequence ID" value="NFI23096.1"/>
    <property type="molecule type" value="Genomic_DNA"/>
</dbReference>
<comment type="caution">
    <text evidence="2">The sequence shown here is derived from an EMBL/GenBank/DDBJ whole genome shotgun (WGS) entry which is preliminary data.</text>
</comment>
<dbReference type="RefSeq" id="WP_003356838.1">
    <property type="nucleotide sequence ID" value="NZ_AP014696.1"/>
</dbReference>
<dbReference type="OrthoDB" id="1809626at2"/>
<evidence type="ECO:0000313" key="5">
    <source>
        <dbReference type="Proteomes" id="UP000482543"/>
    </source>
</evidence>
<evidence type="ECO:0000313" key="3">
    <source>
        <dbReference type="EMBL" id="NFI23096.1"/>
    </source>
</evidence>
<dbReference type="GeneID" id="5204255"/>
<protein>
    <submittedName>
        <fullName evidence="2">Cyclic lactone autoinducer peptide</fullName>
    </submittedName>
</protein>
<dbReference type="NCBIfam" id="TIGR04223">
    <property type="entry name" value="quorum_AgrD"/>
    <property type="match status" value="1"/>
</dbReference>
<dbReference type="PROSITE" id="PS51257">
    <property type="entry name" value="PROKAR_LIPOPROTEIN"/>
    <property type="match status" value="1"/>
</dbReference>
<sequence>MKKLNKKVLMLVATFTTLLASIVASSACYWCVYQPKEPKCLREE</sequence>
<reference evidence="4 5" key="1">
    <citation type="submission" date="2019-04" db="EMBL/GenBank/DDBJ databases">
        <title>Genome sequencing of Clostridium botulinum Groups I-IV and Clostridium butyricum.</title>
        <authorList>
            <person name="Brunt J."/>
            <person name="Van Vliet A.H.M."/>
            <person name="Stringer S.C."/>
            <person name="Carter A.T."/>
            <person name="Peck M.W."/>
        </authorList>
    </citation>
    <scope>NUCLEOTIDE SEQUENCE [LARGE SCALE GENOMIC DNA]</scope>
    <source>
        <strain evidence="3 5">IFR 15/034</strain>
        <strain evidence="2 4">IFR 18/037</strain>
    </source>
</reference>